<organism evidence="4 5">
    <name type="scientific">Lysinibacillus odysseyi 34hs-1 = NBRC 100172</name>
    <dbReference type="NCBI Taxonomy" id="1220589"/>
    <lineage>
        <taxon>Bacteria</taxon>
        <taxon>Bacillati</taxon>
        <taxon>Bacillota</taxon>
        <taxon>Bacilli</taxon>
        <taxon>Bacillales</taxon>
        <taxon>Bacillaceae</taxon>
        <taxon>Lysinibacillus</taxon>
    </lineage>
</organism>
<evidence type="ECO:0000313" key="5">
    <source>
        <dbReference type="Proteomes" id="UP000030437"/>
    </source>
</evidence>
<protein>
    <recommendedName>
        <fullName evidence="3">Methyl-accepting transducer domain-containing protein</fullName>
    </recommendedName>
</protein>
<dbReference type="Proteomes" id="UP000030437">
    <property type="component" value="Unassembled WGS sequence"/>
</dbReference>
<gene>
    <name evidence="4" type="ORF">CD32_03610</name>
</gene>
<dbReference type="InterPro" id="IPR004089">
    <property type="entry name" value="MCPsignal_dom"/>
</dbReference>
<evidence type="ECO:0000256" key="1">
    <source>
        <dbReference type="ARBA" id="ARBA00023224"/>
    </source>
</evidence>
<dbReference type="SUPFAM" id="SSF58104">
    <property type="entry name" value="Methyl-accepting chemotaxis protein (MCP) signaling domain"/>
    <property type="match status" value="1"/>
</dbReference>
<reference evidence="4 5" key="1">
    <citation type="submission" date="2014-02" db="EMBL/GenBank/DDBJ databases">
        <title>Draft genome sequence of Lysinibacillus odysseyi NBRC 100172.</title>
        <authorList>
            <person name="Zhang F."/>
            <person name="Wang G."/>
            <person name="Zhang L."/>
        </authorList>
    </citation>
    <scope>NUCLEOTIDE SEQUENCE [LARGE SCALE GENOMIC DNA]</scope>
    <source>
        <strain evidence="4 5">NBRC 100172</strain>
    </source>
</reference>
<dbReference type="RefSeq" id="WP_036151322.1">
    <property type="nucleotide sequence ID" value="NZ_AVCX01000016.1"/>
</dbReference>
<accession>A0A0A3IRK4</accession>
<dbReference type="CDD" id="cd01068">
    <property type="entry name" value="globin_sensor"/>
    <property type="match status" value="1"/>
</dbReference>
<dbReference type="PROSITE" id="PS50111">
    <property type="entry name" value="CHEMOTAXIS_TRANSDUC_2"/>
    <property type="match status" value="1"/>
</dbReference>
<dbReference type="InterPro" id="IPR039379">
    <property type="entry name" value="Protoglobin_sensor_dom"/>
</dbReference>
<proteinExistence type="predicted"/>
<dbReference type="InterPro" id="IPR009050">
    <property type="entry name" value="Globin-like_sf"/>
</dbReference>
<dbReference type="SMART" id="SM00283">
    <property type="entry name" value="MA"/>
    <property type="match status" value="1"/>
</dbReference>
<name>A0A0A3IRK4_9BACI</name>
<keyword evidence="1 2" id="KW-0807">Transducer</keyword>
<dbReference type="eggNOG" id="COG0840">
    <property type="taxonomic scope" value="Bacteria"/>
</dbReference>
<dbReference type="GO" id="GO:0019825">
    <property type="term" value="F:oxygen binding"/>
    <property type="evidence" value="ECO:0007669"/>
    <property type="project" value="InterPro"/>
</dbReference>
<evidence type="ECO:0000313" key="4">
    <source>
        <dbReference type="EMBL" id="KGR87394.1"/>
    </source>
</evidence>
<dbReference type="InterPro" id="IPR012292">
    <property type="entry name" value="Globin/Proto"/>
</dbReference>
<dbReference type="GO" id="GO:0020037">
    <property type="term" value="F:heme binding"/>
    <property type="evidence" value="ECO:0007669"/>
    <property type="project" value="InterPro"/>
</dbReference>
<dbReference type="STRING" id="1220589.CD32_03610"/>
<evidence type="ECO:0000259" key="3">
    <source>
        <dbReference type="PROSITE" id="PS50111"/>
    </source>
</evidence>
<dbReference type="GO" id="GO:0016020">
    <property type="term" value="C:membrane"/>
    <property type="evidence" value="ECO:0007669"/>
    <property type="project" value="InterPro"/>
</dbReference>
<evidence type="ECO:0000256" key="2">
    <source>
        <dbReference type="PROSITE-ProRule" id="PRU00284"/>
    </source>
</evidence>
<dbReference type="PANTHER" id="PTHR32089">
    <property type="entry name" value="METHYL-ACCEPTING CHEMOTAXIS PROTEIN MCPB"/>
    <property type="match status" value="1"/>
</dbReference>
<dbReference type="Gene3D" id="1.10.490.10">
    <property type="entry name" value="Globins"/>
    <property type="match status" value="1"/>
</dbReference>
<keyword evidence="5" id="KW-1185">Reference proteome</keyword>
<dbReference type="Gene3D" id="1.10.287.950">
    <property type="entry name" value="Methyl-accepting chemotaxis protein"/>
    <property type="match status" value="1"/>
</dbReference>
<dbReference type="InterPro" id="IPR044398">
    <property type="entry name" value="Globin-sensor_dom"/>
</dbReference>
<dbReference type="Pfam" id="PF00015">
    <property type="entry name" value="MCPsignal"/>
    <property type="match status" value="1"/>
</dbReference>
<sequence length="430" mass="48798">MLFKKTSQPERLNIDSRHVKIQIGNQPKVKKQLAMLMLTETDLKYLQAFQPYIKEHIDEIVNEFYKALQIEPKLLEIIDHHSTIERLKVTLKTHIYEMFSGIIDTEFLQKRERIARVHVHIGLPTQWYLAAFQNLNVSFMEYVKLYIPHIEDQFSILAAISKVLNLEQQLVLEAFEAYVANSKRTDEEQKREIGHAIIDSSENLAYIADQTNAAYQQLIIQMEELTSHAKRAGDISTGTEQQALEGQGQMLAQSRNMETITSSVVEITQDIDRLTEMTKQMESVMAIVMSIATQTNLLALNASIEAARAGEAGKGFAVVANEVRKLAEQTKSSTDTVRELLHGTNERTAKLEGSLNHIQEAVQFGSEEMMQTEQKFSHILQSVRETKMQNNLIEQEIVLLGQGIDQLSSSFEKVAYSAEELSGISRELSK</sequence>
<dbReference type="GO" id="GO:0007165">
    <property type="term" value="P:signal transduction"/>
    <property type="evidence" value="ECO:0007669"/>
    <property type="project" value="UniProtKB-KW"/>
</dbReference>
<comment type="caution">
    <text evidence="4">The sequence shown here is derived from an EMBL/GenBank/DDBJ whole genome shotgun (WGS) entry which is preliminary data.</text>
</comment>
<dbReference type="Pfam" id="PF11563">
    <property type="entry name" value="Protoglobin"/>
    <property type="match status" value="1"/>
</dbReference>
<feature type="domain" description="Methyl-accepting transducer" evidence="3">
    <location>
        <begin position="179"/>
        <end position="422"/>
    </location>
</feature>
<dbReference type="PANTHER" id="PTHR32089:SF118">
    <property type="entry name" value="HEME-BASED AEROTACTIC TRANSDUCER HEMAT"/>
    <property type="match status" value="1"/>
</dbReference>
<dbReference type="AlphaFoldDB" id="A0A0A3IRK4"/>
<dbReference type="SUPFAM" id="SSF46458">
    <property type="entry name" value="Globin-like"/>
    <property type="match status" value="1"/>
</dbReference>
<dbReference type="EMBL" id="JPVP01000047">
    <property type="protein sequence ID" value="KGR87394.1"/>
    <property type="molecule type" value="Genomic_DNA"/>
</dbReference>